<evidence type="ECO:0008006" key="5">
    <source>
        <dbReference type="Google" id="ProtNLM"/>
    </source>
</evidence>
<dbReference type="AlphaFoldDB" id="A0A812VE57"/>
<evidence type="ECO:0000313" key="4">
    <source>
        <dbReference type="Proteomes" id="UP000649617"/>
    </source>
</evidence>
<evidence type="ECO:0000313" key="3">
    <source>
        <dbReference type="EMBL" id="CAE7612385.1"/>
    </source>
</evidence>
<feature type="transmembrane region" description="Helical" evidence="2">
    <location>
        <begin position="73"/>
        <end position="92"/>
    </location>
</feature>
<gene>
    <name evidence="3" type="ORF">SPIL2461_LOCUS16134</name>
</gene>
<proteinExistence type="predicted"/>
<comment type="caution">
    <text evidence="3">The sequence shown here is derived from an EMBL/GenBank/DDBJ whole genome shotgun (WGS) entry which is preliminary data.</text>
</comment>
<keyword evidence="4" id="KW-1185">Reference proteome</keyword>
<feature type="compositionally biased region" description="Acidic residues" evidence="1">
    <location>
        <begin position="157"/>
        <end position="166"/>
    </location>
</feature>
<reference evidence="3" key="1">
    <citation type="submission" date="2021-02" db="EMBL/GenBank/DDBJ databases">
        <authorList>
            <person name="Dougan E. K."/>
            <person name="Rhodes N."/>
            <person name="Thang M."/>
            <person name="Chan C."/>
        </authorList>
    </citation>
    <scope>NUCLEOTIDE SEQUENCE</scope>
</reference>
<sequence>MQSAKYVQRRTRTKRCSRLQVLGFLAFGTFLHQTFVPSVMPRRPHFLVPIAVSVTPLPAMADMEDMPGVDPGLALSVLAVLGAAAGGLSWVASLKPRETNEGQPRSTSLYRVFQAKMRAGEFAELAPKSDGKDQEDASSNGDGDEELDAFVDAYVDGLEDDIDGEGDFLGQEGRGPDSGKPGSMDDRKKA</sequence>
<accession>A0A812VE57</accession>
<dbReference type="EMBL" id="CAJNIZ010041225">
    <property type="protein sequence ID" value="CAE7612385.1"/>
    <property type="molecule type" value="Genomic_DNA"/>
</dbReference>
<dbReference type="OrthoDB" id="447784at2759"/>
<evidence type="ECO:0000256" key="1">
    <source>
        <dbReference type="SAM" id="MobiDB-lite"/>
    </source>
</evidence>
<protein>
    <recommendedName>
        <fullName evidence="5">Transmembrane protein</fullName>
    </recommendedName>
</protein>
<keyword evidence="2" id="KW-0472">Membrane</keyword>
<feature type="region of interest" description="Disordered" evidence="1">
    <location>
        <begin position="123"/>
        <end position="190"/>
    </location>
</feature>
<dbReference type="Proteomes" id="UP000649617">
    <property type="component" value="Unassembled WGS sequence"/>
</dbReference>
<feature type="transmembrane region" description="Helical" evidence="2">
    <location>
        <begin position="21"/>
        <end position="40"/>
    </location>
</feature>
<organism evidence="3 4">
    <name type="scientific">Symbiodinium pilosum</name>
    <name type="common">Dinoflagellate</name>
    <dbReference type="NCBI Taxonomy" id="2952"/>
    <lineage>
        <taxon>Eukaryota</taxon>
        <taxon>Sar</taxon>
        <taxon>Alveolata</taxon>
        <taxon>Dinophyceae</taxon>
        <taxon>Suessiales</taxon>
        <taxon>Symbiodiniaceae</taxon>
        <taxon>Symbiodinium</taxon>
    </lineage>
</organism>
<keyword evidence="2" id="KW-1133">Transmembrane helix</keyword>
<keyword evidence="2" id="KW-0812">Transmembrane</keyword>
<name>A0A812VE57_SYMPI</name>
<evidence type="ECO:0000256" key="2">
    <source>
        <dbReference type="SAM" id="Phobius"/>
    </source>
</evidence>